<comment type="caution">
    <text evidence="3">The sequence shown here is derived from an EMBL/GenBank/DDBJ whole genome shotgun (WGS) entry which is preliminary data.</text>
</comment>
<protein>
    <submittedName>
        <fullName evidence="3">Uncharacterized protein</fullName>
    </submittedName>
</protein>
<evidence type="ECO:0000313" key="3">
    <source>
        <dbReference type="EMBL" id="KPM39623.1"/>
    </source>
</evidence>
<reference evidence="3 4" key="1">
    <citation type="submission" date="2015-09" db="EMBL/GenBank/DDBJ databases">
        <title>Draft genome of a European isolate of the apple canker pathogen Neonectria ditissima.</title>
        <authorList>
            <person name="Gomez-Cortecero A."/>
            <person name="Harrison R.J."/>
            <person name="Armitage A.D."/>
        </authorList>
    </citation>
    <scope>NUCLEOTIDE SEQUENCE [LARGE SCALE GENOMIC DNA]</scope>
    <source>
        <strain evidence="3 4">R09/05</strain>
    </source>
</reference>
<accession>A0A0P7BGJ2</accession>
<feature type="compositionally biased region" description="Polar residues" evidence="1">
    <location>
        <begin position="47"/>
        <end position="67"/>
    </location>
</feature>
<organism evidence="3 4">
    <name type="scientific">Neonectria ditissima</name>
    <dbReference type="NCBI Taxonomy" id="78410"/>
    <lineage>
        <taxon>Eukaryota</taxon>
        <taxon>Fungi</taxon>
        <taxon>Dikarya</taxon>
        <taxon>Ascomycota</taxon>
        <taxon>Pezizomycotina</taxon>
        <taxon>Sordariomycetes</taxon>
        <taxon>Hypocreomycetidae</taxon>
        <taxon>Hypocreales</taxon>
        <taxon>Nectriaceae</taxon>
        <taxon>Neonectria</taxon>
    </lineage>
</organism>
<gene>
    <name evidence="3" type="ORF">AK830_g6968</name>
</gene>
<sequence length="169" mass="18529">MSDFPLRELSPRHPPVFSRHRQGRAPNSLNLQYAPLNCPSTEHGPKTSPSSEDSAQGATTGFLSQPCENPGPDLQSPLLGRCRCTLNACEQEALDGEGRDEPDTPCSGLECEVQCQEHGPESSEGLEDMGLFAMLLTIWIALCSVAVFWLKVIPLVLHIVRLMYISLLK</sequence>
<keyword evidence="2" id="KW-0812">Transmembrane</keyword>
<evidence type="ECO:0000256" key="2">
    <source>
        <dbReference type="SAM" id="Phobius"/>
    </source>
</evidence>
<keyword evidence="2" id="KW-1133">Transmembrane helix</keyword>
<evidence type="ECO:0000256" key="1">
    <source>
        <dbReference type="SAM" id="MobiDB-lite"/>
    </source>
</evidence>
<dbReference type="Proteomes" id="UP000050424">
    <property type="component" value="Unassembled WGS sequence"/>
</dbReference>
<feature type="transmembrane region" description="Helical" evidence="2">
    <location>
        <begin position="131"/>
        <end position="160"/>
    </location>
</feature>
<feature type="compositionally biased region" description="Basic and acidic residues" evidence="1">
    <location>
        <begin position="1"/>
        <end position="11"/>
    </location>
</feature>
<dbReference type="AlphaFoldDB" id="A0A0P7BGJ2"/>
<dbReference type="EMBL" id="LKCW01000102">
    <property type="protein sequence ID" value="KPM39623.1"/>
    <property type="molecule type" value="Genomic_DNA"/>
</dbReference>
<keyword evidence="2" id="KW-0472">Membrane</keyword>
<keyword evidence="4" id="KW-1185">Reference proteome</keyword>
<proteinExistence type="predicted"/>
<evidence type="ECO:0000313" key="4">
    <source>
        <dbReference type="Proteomes" id="UP000050424"/>
    </source>
</evidence>
<name>A0A0P7BGJ2_9HYPO</name>
<feature type="region of interest" description="Disordered" evidence="1">
    <location>
        <begin position="1"/>
        <end position="72"/>
    </location>
</feature>